<accession>A0A2S5TLJ4</accession>
<dbReference type="EMBL" id="PSNW01000001">
    <property type="protein sequence ID" value="PPE75865.1"/>
    <property type="molecule type" value="Genomic_DNA"/>
</dbReference>
<evidence type="ECO:0000313" key="2">
    <source>
        <dbReference type="EMBL" id="PPE75865.1"/>
    </source>
</evidence>
<keyword evidence="3" id="KW-1185">Reference proteome</keyword>
<dbReference type="AlphaFoldDB" id="A0A2S5TLJ4"/>
<gene>
    <name evidence="2" type="ORF">C3942_02985</name>
</gene>
<dbReference type="Pfam" id="PF00561">
    <property type="entry name" value="Abhydrolase_1"/>
    <property type="match status" value="1"/>
</dbReference>
<proteinExistence type="predicted"/>
<evidence type="ECO:0000259" key="1">
    <source>
        <dbReference type="Pfam" id="PF00561"/>
    </source>
</evidence>
<dbReference type="GO" id="GO:0046464">
    <property type="term" value="P:acylglycerol catabolic process"/>
    <property type="evidence" value="ECO:0007669"/>
    <property type="project" value="TreeGrafter"/>
</dbReference>
<feature type="domain" description="AB hydrolase-1" evidence="1">
    <location>
        <begin position="55"/>
        <end position="277"/>
    </location>
</feature>
<dbReference type="InterPro" id="IPR029058">
    <property type="entry name" value="AB_hydrolase_fold"/>
</dbReference>
<dbReference type="PANTHER" id="PTHR43798:SF5">
    <property type="entry name" value="MONOACYLGLYCEROL LIPASE ABHD6"/>
    <property type="match status" value="1"/>
</dbReference>
<reference evidence="2 3" key="1">
    <citation type="submission" date="2018-02" db="EMBL/GenBank/DDBJ databases">
        <title>Genome sequencing of Solimonas sp. HR-BB.</title>
        <authorList>
            <person name="Lee Y."/>
            <person name="Jeon C.O."/>
        </authorList>
    </citation>
    <scope>NUCLEOTIDE SEQUENCE [LARGE SCALE GENOMIC DNA]</scope>
    <source>
        <strain evidence="2 3">HR-BB</strain>
    </source>
</reference>
<dbReference type="OrthoDB" id="7616518at2"/>
<protein>
    <submittedName>
        <fullName evidence="2">Poly(3-hydroxyalkanoate) depolymerase</fullName>
    </submittedName>
</protein>
<evidence type="ECO:0000313" key="3">
    <source>
        <dbReference type="Proteomes" id="UP000238220"/>
    </source>
</evidence>
<organism evidence="2 3">
    <name type="scientific">Solimonas fluminis</name>
    <dbReference type="NCBI Taxonomy" id="2086571"/>
    <lineage>
        <taxon>Bacteria</taxon>
        <taxon>Pseudomonadati</taxon>
        <taxon>Pseudomonadota</taxon>
        <taxon>Gammaproteobacteria</taxon>
        <taxon>Nevskiales</taxon>
        <taxon>Nevskiaceae</taxon>
        <taxon>Solimonas</taxon>
    </lineage>
</organism>
<dbReference type="GO" id="GO:0047372">
    <property type="term" value="F:monoacylglycerol lipase activity"/>
    <property type="evidence" value="ECO:0007669"/>
    <property type="project" value="TreeGrafter"/>
</dbReference>
<dbReference type="InterPro" id="IPR050266">
    <property type="entry name" value="AB_hydrolase_sf"/>
</dbReference>
<comment type="caution">
    <text evidence="2">The sequence shown here is derived from an EMBL/GenBank/DDBJ whole genome shotgun (WGS) entry which is preliminary data.</text>
</comment>
<dbReference type="PRINTS" id="PR00111">
    <property type="entry name" value="ABHYDROLASE"/>
</dbReference>
<dbReference type="SUPFAM" id="SSF53474">
    <property type="entry name" value="alpha/beta-Hydrolases"/>
    <property type="match status" value="1"/>
</dbReference>
<name>A0A2S5TLJ4_9GAMM</name>
<dbReference type="Proteomes" id="UP000238220">
    <property type="component" value="Unassembled WGS sequence"/>
</dbReference>
<dbReference type="Gene3D" id="3.40.50.1820">
    <property type="entry name" value="alpha/beta hydrolase"/>
    <property type="match status" value="1"/>
</dbReference>
<dbReference type="InterPro" id="IPR000073">
    <property type="entry name" value="AB_hydrolase_1"/>
</dbReference>
<sequence>MPRVEFTQRLHEARAWGSALERQRNALAEAGIEVGYATVRGLRLRYGWRAGQGMPLLLCNGIGANMELALPLVREMPGVPVLLFDIPGTGGSPPAWVWPSYSQYARYAVGLLDVLGLRGPFAVAGVSWGGGLAQRIALDYRERVRGMILMATSPGVIMVPGRVSALLRMTTPQRYLSRSYMARNAAAIYGGEMRGRPDRAIAFAGMTRAPEPRTYLQQLLAILSFSSLPWLHRVRCPALVMTGDDDPLVRPVNARILAALLPRGRLHVVAGGGHLFLALQPQHSGATILEFLRGLAQDERPGTQNPPD</sequence>
<dbReference type="GO" id="GO:0016020">
    <property type="term" value="C:membrane"/>
    <property type="evidence" value="ECO:0007669"/>
    <property type="project" value="TreeGrafter"/>
</dbReference>
<dbReference type="PANTHER" id="PTHR43798">
    <property type="entry name" value="MONOACYLGLYCEROL LIPASE"/>
    <property type="match status" value="1"/>
</dbReference>